<feature type="transmembrane region" description="Helical" evidence="1">
    <location>
        <begin position="21"/>
        <end position="43"/>
    </location>
</feature>
<feature type="transmembrane region" description="Helical" evidence="1">
    <location>
        <begin position="117"/>
        <end position="138"/>
    </location>
</feature>
<evidence type="ECO:0000313" key="3">
    <source>
        <dbReference type="Proteomes" id="UP000215224"/>
    </source>
</evidence>
<organism evidence="2 3">
    <name type="scientific">Sutcliffiella cohnii</name>
    <dbReference type="NCBI Taxonomy" id="33932"/>
    <lineage>
        <taxon>Bacteria</taxon>
        <taxon>Bacillati</taxon>
        <taxon>Bacillota</taxon>
        <taxon>Bacilli</taxon>
        <taxon>Bacillales</taxon>
        <taxon>Bacillaceae</taxon>
        <taxon>Sutcliffiella</taxon>
    </lineage>
</organism>
<dbReference type="STRING" id="1314751.GCA_001591425_00553"/>
<proteinExistence type="predicted"/>
<dbReference type="Proteomes" id="UP000215224">
    <property type="component" value="Chromosome"/>
</dbReference>
<keyword evidence="3" id="KW-1185">Reference proteome</keyword>
<keyword evidence="1" id="KW-1133">Transmembrane helix</keyword>
<feature type="transmembrane region" description="Helical" evidence="1">
    <location>
        <begin position="178"/>
        <end position="201"/>
    </location>
</feature>
<reference evidence="2 3" key="1">
    <citation type="submission" date="2016-12" db="EMBL/GenBank/DDBJ databases">
        <title>The whole genome sequencing and assembly of Bacillus cohnii DSM 6307T strain.</title>
        <authorList>
            <person name="Lee Y.-J."/>
            <person name="Yi H."/>
            <person name="Bahn Y.-S."/>
            <person name="Kim J.F."/>
            <person name="Lee D.-W."/>
        </authorList>
    </citation>
    <scope>NUCLEOTIDE SEQUENCE [LARGE SCALE GENOMIC DNA]</scope>
    <source>
        <strain evidence="2 3">DSM 6307</strain>
    </source>
</reference>
<name>A0A223KPT3_9BACI</name>
<feature type="transmembrane region" description="Helical" evidence="1">
    <location>
        <begin position="63"/>
        <end position="86"/>
    </location>
</feature>
<protein>
    <submittedName>
        <fullName evidence="2">ABC transporter permease</fullName>
    </submittedName>
</protein>
<dbReference type="PANTHER" id="PTHR43471:SF12">
    <property type="entry name" value="HYPOTHETICAL MEMBRANE PROTEIN, CONSERVED"/>
    <property type="match status" value="1"/>
</dbReference>
<sequence length="283" mass="31693">MKAQMINPMLNKEFKLRFRTIKSFLAILLYLVVLGAIALFFIYMTTRYSSMGMFRPEQSKSMFMVMAFVQLALIFFMTPGLTAGVISSEREKQTLNILLTTQQTSTSIILSKLGSSLSFLLLIVLSSLPLYSIVFLFGGISPSLLFITFGTYLLTMLTLGSIGVFFSTIIKKTIVAMICTYGVAFFLAAGTAVLTFFTIAYTQQGMTTPSTNPAPYFIAMFNPFIYLMLNFEQHFKIEFETITGITMSLGIGMLISYLLLSALLIFISIKKLRPNMRPTKRKG</sequence>
<evidence type="ECO:0000313" key="2">
    <source>
        <dbReference type="EMBL" id="AST91343.1"/>
    </source>
</evidence>
<evidence type="ECO:0000256" key="1">
    <source>
        <dbReference type="SAM" id="Phobius"/>
    </source>
</evidence>
<feature type="transmembrane region" description="Helical" evidence="1">
    <location>
        <begin position="243"/>
        <end position="269"/>
    </location>
</feature>
<dbReference type="RefSeq" id="WP_066411784.1">
    <property type="nucleotide sequence ID" value="NZ_CP018866.1"/>
</dbReference>
<dbReference type="AlphaFoldDB" id="A0A223KPT3"/>
<dbReference type="PANTHER" id="PTHR43471">
    <property type="entry name" value="ABC TRANSPORTER PERMEASE"/>
    <property type="match status" value="1"/>
</dbReference>
<feature type="transmembrane region" description="Helical" evidence="1">
    <location>
        <begin position="144"/>
        <end position="166"/>
    </location>
</feature>
<keyword evidence="1" id="KW-0812">Transmembrane</keyword>
<dbReference type="EMBL" id="CP018866">
    <property type="protein sequence ID" value="AST91343.1"/>
    <property type="molecule type" value="Genomic_DNA"/>
</dbReference>
<keyword evidence="1" id="KW-0472">Membrane</keyword>
<dbReference type="KEGG" id="bcoh:BC6307_08665"/>
<gene>
    <name evidence="2" type="ORF">BC6307_08665</name>
</gene>
<accession>A0A223KPT3</accession>